<organism evidence="2 3">
    <name type="scientific">Alicyclobacillus fastidiosus</name>
    <dbReference type="NCBI Taxonomy" id="392011"/>
    <lineage>
        <taxon>Bacteria</taxon>
        <taxon>Bacillati</taxon>
        <taxon>Bacillota</taxon>
        <taxon>Bacilli</taxon>
        <taxon>Bacillales</taxon>
        <taxon>Alicyclobacillaceae</taxon>
        <taxon>Alicyclobacillus</taxon>
    </lineage>
</organism>
<dbReference type="RefSeq" id="WP_275473609.1">
    <property type="nucleotide sequence ID" value="NZ_CP162940.1"/>
</dbReference>
<keyword evidence="3" id="KW-1185">Reference proteome</keyword>
<dbReference type="InterPro" id="IPR036514">
    <property type="entry name" value="SGNH_hydro_sf"/>
</dbReference>
<comment type="caution">
    <text evidence="2">The sequence shown here is derived from an EMBL/GenBank/DDBJ whole genome shotgun (WGS) entry which is preliminary data.</text>
</comment>
<protein>
    <submittedName>
        <fullName evidence="2">SGNH/GDSL hydrolase family protein</fullName>
        <ecNumber evidence="2">3.1.-.-</ecNumber>
    </submittedName>
</protein>
<evidence type="ECO:0000259" key="1">
    <source>
        <dbReference type="Pfam" id="PF13472"/>
    </source>
</evidence>
<accession>A0ABV5ADN4</accession>
<keyword evidence="2" id="KW-0378">Hydrolase</keyword>
<dbReference type="InterPro" id="IPR013830">
    <property type="entry name" value="SGNH_hydro"/>
</dbReference>
<proteinExistence type="predicted"/>
<gene>
    <name evidence="2" type="ORF">KKP3000_003786</name>
</gene>
<feature type="domain" description="SGNH hydrolase-type esterase" evidence="1">
    <location>
        <begin position="5"/>
        <end position="206"/>
    </location>
</feature>
<dbReference type="Pfam" id="PF13472">
    <property type="entry name" value="Lipase_GDSL_2"/>
    <property type="match status" value="1"/>
</dbReference>
<dbReference type="CDD" id="cd00229">
    <property type="entry name" value="SGNH_hydrolase"/>
    <property type="match status" value="1"/>
</dbReference>
<name>A0ABV5ADN4_9BACL</name>
<evidence type="ECO:0000313" key="2">
    <source>
        <dbReference type="EMBL" id="MFB5190340.1"/>
    </source>
</evidence>
<dbReference type="EC" id="3.1.-.-" evidence="2"/>
<dbReference type="SUPFAM" id="SSF52266">
    <property type="entry name" value="SGNH hydrolase"/>
    <property type="match status" value="1"/>
</dbReference>
<dbReference type="Proteomes" id="UP001579974">
    <property type="component" value="Unassembled WGS sequence"/>
</dbReference>
<sequence length="221" mass="23752">MQFMAMGDSITYGDGATRPWFAYPFVLARMLRQTRHDEKICAQILAAPGWNSATLYAATQAMGPLPLHKKRAIVIWVGGDDLAYAGLAAAEGVPNPTRVVTSALKRYGTDLAALVRFVRTSTTAPIYLCTQYNPFPNSKIAVEGIAALNAVTEEVATRTGTLCVPSAGWFAGRERALIAGYRTGTLADARVSYPLPIHPNNAGHRVIAEGLYGAIAPNFRV</sequence>
<dbReference type="Gene3D" id="3.40.50.1110">
    <property type="entry name" value="SGNH hydrolase"/>
    <property type="match status" value="1"/>
</dbReference>
<dbReference type="EMBL" id="JBDXSU010000005">
    <property type="protein sequence ID" value="MFB5190340.1"/>
    <property type="molecule type" value="Genomic_DNA"/>
</dbReference>
<reference evidence="2 3" key="1">
    <citation type="journal article" date="2024" name="Int. J. Mol. Sci.">
        <title>Exploration of Alicyclobacillus spp. Genome in Search of Antibiotic Resistance.</title>
        <authorList>
            <person name="Bucka-Kolendo J."/>
            <person name="Kiousi D.E."/>
            <person name="Dekowska A."/>
            <person name="Mikolajczuk-Szczyrba A."/>
            <person name="Karadedos D.M."/>
            <person name="Michael P."/>
            <person name="Galanis A."/>
            <person name="Sokolowska B."/>
        </authorList>
    </citation>
    <scope>NUCLEOTIDE SEQUENCE [LARGE SCALE GENOMIC DNA]</scope>
    <source>
        <strain evidence="2 3">KKP 3000</strain>
    </source>
</reference>
<dbReference type="GO" id="GO:0016787">
    <property type="term" value="F:hydrolase activity"/>
    <property type="evidence" value="ECO:0007669"/>
    <property type="project" value="UniProtKB-KW"/>
</dbReference>
<evidence type="ECO:0000313" key="3">
    <source>
        <dbReference type="Proteomes" id="UP001579974"/>
    </source>
</evidence>